<dbReference type="PANTHER" id="PTHR47969:SF15">
    <property type="entry name" value="CHROMOSOME-ASSOCIATED KINESIN KIF4A-RELATED"/>
    <property type="match status" value="1"/>
</dbReference>
<dbReference type="InterPro" id="IPR036961">
    <property type="entry name" value="Kinesin_motor_dom_sf"/>
</dbReference>
<evidence type="ECO:0000256" key="3">
    <source>
        <dbReference type="ARBA" id="ARBA00022741"/>
    </source>
</evidence>
<dbReference type="PROSITE" id="PS00411">
    <property type="entry name" value="KINESIN_MOTOR_1"/>
    <property type="match status" value="1"/>
</dbReference>
<feature type="binding site" evidence="6">
    <location>
        <begin position="38"/>
        <end position="45"/>
    </location>
    <ligand>
        <name>ATP</name>
        <dbReference type="ChEBI" id="CHEBI:30616"/>
    </ligand>
</feature>
<dbReference type="eggNOG" id="KOG0240">
    <property type="taxonomic scope" value="Eukaryota"/>
</dbReference>
<organism evidence="9 10">
    <name type="scientific">Phytophthora ramorum</name>
    <name type="common">Sudden oak death agent</name>
    <dbReference type="NCBI Taxonomy" id="164328"/>
    <lineage>
        <taxon>Eukaryota</taxon>
        <taxon>Sar</taxon>
        <taxon>Stramenopiles</taxon>
        <taxon>Oomycota</taxon>
        <taxon>Peronosporomycetes</taxon>
        <taxon>Peronosporales</taxon>
        <taxon>Peronosporaceae</taxon>
        <taxon>Phytophthora</taxon>
    </lineage>
</organism>
<evidence type="ECO:0000256" key="5">
    <source>
        <dbReference type="ARBA" id="ARBA00023054"/>
    </source>
</evidence>
<dbReference type="CDD" id="cd00106">
    <property type="entry name" value="KISc"/>
    <property type="match status" value="1"/>
</dbReference>
<sequence length="289" mass="31227">FDGVYAGQSTQEEVFEAIGRPFVADLLGGYNCTIIAYGQTGSGKTFTTVGGGTPGTRGLIPRAMESILEGMARIDPTVYDVALTASFVEIYQEKLRDLLLPHSSRHLRLREDKERDVRVEGASEIAISTVAGGMAVLSRGSAQRATGSTLMNADSSRSHSVLILTFTKKHITSGTNVRGKMFIVDLAGSEKVQKTAATGVRMEEAKHINRSLSALGNVINALTDERVKHIPYRDSKLTRLLQTSLGGNAKTHLLLTCSASSLHLEETLSTLRFGSRAKNIQNSPHINNE</sequence>
<comment type="subcellular location">
    <subcellularLocation>
        <location evidence="1">Cytoplasm</location>
    </subcellularLocation>
</comment>
<keyword evidence="2" id="KW-0963">Cytoplasm</keyword>
<name>H3G7U1_PHYRM</name>
<proteinExistence type="inferred from homology"/>
<dbReference type="PROSITE" id="PS50067">
    <property type="entry name" value="KINESIN_MOTOR_2"/>
    <property type="match status" value="1"/>
</dbReference>
<dbReference type="InterPro" id="IPR027417">
    <property type="entry name" value="P-loop_NTPase"/>
</dbReference>
<accession>H3G7U1</accession>
<dbReference type="PANTHER" id="PTHR47969">
    <property type="entry name" value="CHROMOSOME-ASSOCIATED KINESIN KIF4A-RELATED"/>
    <property type="match status" value="1"/>
</dbReference>
<dbReference type="SUPFAM" id="SSF52540">
    <property type="entry name" value="P-loop containing nucleoside triphosphate hydrolases"/>
    <property type="match status" value="1"/>
</dbReference>
<dbReference type="AlphaFoldDB" id="H3G7U1"/>
<evidence type="ECO:0000313" key="9">
    <source>
        <dbReference type="EnsemblProtists" id="Phyra53476"/>
    </source>
</evidence>
<reference evidence="9" key="2">
    <citation type="submission" date="2015-06" db="UniProtKB">
        <authorList>
            <consortium name="EnsemblProtists"/>
        </authorList>
    </citation>
    <scope>IDENTIFICATION</scope>
    <source>
        <strain evidence="9">Pr102</strain>
    </source>
</reference>
<dbReference type="GO" id="GO:0005524">
    <property type="term" value="F:ATP binding"/>
    <property type="evidence" value="ECO:0007669"/>
    <property type="project" value="UniProtKB-UniRule"/>
</dbReference>
<dbReference type="GO" id="GO:0005871">
    <property type="term" value="C:kinesin complex"/>
    <property type="evidence" value="ECO:0000318"/>
    <property type="project" value="GO_Central"/>
</dbReference>
<dbReference type="OMA" id="IPRAMES"/>
<dbReference type="GO" id="GO:0005737">
    <property type="term" value="C:cytoplasm"/>
    <property type="evidence" value="ECO:0000318"/>
    <property type="project" value="GO_Central"/>
</dbReference>
<keyword evidence="7" id="KW-0493">Microtubule</keyword>
<dbReference type="PRINTS" id="PR00380">
    <property type="entry name" value="KINESINHEAVY"/>
</dbReference>
<dbReference type="EnsemblProtists" id="Phyra53476">
    <property type="protein sequence ID" value="Phyra53476"/>
    <property type="gene ID" value="Phyra53476"/>
</dbReference>
<dbReference type="GO" id="GO:0030705">
    <property type="term" value="P:cytoskeleton-dependent intracellular transport"/>
    <property type="evidence" value="ECO:0000318"/>
    <property type="project" value="GO_Central"/>
</dbReference>
<dbReference type="HOGENOM" id="CLU_001485_2_1_1"/>
<evidence type="ECO:0000256" key="2">
    <source>
        <dbReference type="ARBA" id="ARBA00022490"/>
    </source>
</evidence>
<dbReference type="GO" id="GO:0016887">
    <property type="term" value="F:ATP hydrolysis activity"/>
    <property type="evidence" value="ECO:0000318"/>
    <property type="project" value="GO_Central"/>
</dbReference>
<evidence type="ECO:0000256" key="4">
    <source>
        <dbReference type="ARBA" id="ARBA00022840"/>
    </source>
</evidence>
<reference evidence="10" key="1">
    <citation type="journal article" date="2006" name="Science">
        <title>Phytophthora genome sequences uncover evolutionary origins and mechanisms of pathogenesis.</title>
        <authorList>
            <person name="Tyler B.M."/>
            <person name="Tripathy S."/>
            <person name="Zhang X."/>
            <person name="Dehal P."/>
            <person name="Jiang R.H."/>
            <person name="Aerts A."/>
            <person name="Arredondo F.D."/>
            <person name="Baxter L."/>
            <person name="Bensasson D."/>
            <person name="Beynon J.L."/>
            <person name="Chapman J."/>
            <person name="Damasceno C.M."/>
            <person name="Dorrance A.E."/>
            <person name="Dou D."/>
            <person name="Dickerman A.W."/>
            <person name="Dubchak I.L."/>
            <person name="Garbelotto M."/>
            <person name="Gijzen M."/>
            <person name="Gordon S.G."/>
            <person name="Govers F."/>
            <person name="Grunwald N.J."/>
            <person name="Huang W."/>
            <person name="Ivors K.L."/>
            <person name="Jones R.W."/>
            <person name="Kamoun S."/>
            <person name="Krampis K."/>
            <person name="Lamour K.H."/>
            <person name="Lee M.K."/>
            <person name="McDonald W.H."/>
            <person name="Medina M."/>
            <person name="Meijer H.J."/>
            <person name="Nordberg E.K."/>
            <person name="Maclean D.J."/>
            <person name="Ospina-Giraldo M.D."/>
            <person name="Morris P.F."/>
            <person name="Phuntumart V."/>
            <person name="Putnam N.H."/>
            <person name="Rash S."/>
            <person name="Rose J.K."/>
            <person name="Sakihama Y."/>
            <person name="Salamov A.A."/>
            <person name="Savidor A."/>
            <person name="Scheuring C.F."/>
            <person name="Smith B.M."/>
            <person name="Sobral B.W."/>
            <person name="Terry A."/>
            <person name="Torto-Alalibo T.A."/>
            <person name="Win J."/>
            <person name="Xu Z."/>
            <person name="Zhang H."/>
            <person name="Grigoriev I.V."/>
            <person name="Rokhsar D.S."/>
            <person name="Boore J.L."/>
        </authorList>
    </citation>
    <scope>NUCLEOTIDE SEQUENCE [LARGE SCALE GENOMIC DNA]</scope>
    <source>
        <strain evidence="10">Pr102</strain>
    </source>
</reference>
<dbReference type="GO" id="GO:0007018">
    <property type="term" value="P:microtubule-based movement"/>
    <property type="evidence" value="ECO:0000318"/>
    <property type="project" value="GO_Central"/>
</dbReference>
<dbReference type="VEuPathDB" id="FungiDB:KRP23_11028"/>
<dbReference type="InterPro" id="IPR001752">
    <property type="entry name" value="Kinesin_motor_dom"/>
</dbReference>
<dbReference type="Pfam" id="PF00225">
    <property type="entry name" value="Kinesin"/>
    <property type="match status" value="1"/>
</dbReference>
<evidence type="ECO:0000313" key="10">
    <source>
        <dbReference type="Proteomes" id="UP000005238"/>
    </source>
</evidence>
<evidence type="ECO:0000256" key="6">
    <source>
        <dbReference type="PROSITE-ProRule" id="PRU00283"/>
    </source>
</evidence>
<protein>
    <recommendedName>
        <fullName evidence="7">Kinesin-like protein</fullName>
    </recommendedName>
</protein>
<dbReference type="GO" id="GO:0008017">
    <property type="term" value="F:microtubule binding"/>
    <property type="evidence" value="ECO:0000318"/>
    <property type="project" value="GO_Central"/>
</dbReference>
<feature type="domain" description="Kinesin motor" evidence="8">
    <location>
        <begin position="1"/>
        <end position="280"/>
    </location>
</feature>
<comment type="similarity">
    <text evidence="6 7">Belongs to the TRAFAC class myosin-kinesin ATPase superfamily. Kinesin family.</text>
</comment>
<evidence type="ECO:0000256" key="7">
    <source>
        <dbReference type="RuleBase" id="RU000394"/>
    </source>
</evidence>
<keyword evidence="10" id="KW-1185">Reference proteome</keyword>
<dbReference type="VEuPathDB" id="FungiDB:KRP22_1183"/>
<keyword evidence="4 6" id="KW-0067">ATP-binding</keyword>
<keyword evidence="6 7" id="KW-0505">Motor protein</keyword>
<dbReference type="STRING" id="164328.H3G7U1"/>
<dbReference type="InterPro" id="IPR027640">
    <property type="entry name" value="Kinesin-like_fam"/>
</dbReference>
<dbReference type="EMBL" id="DS566077">
    <property type="status" value="NOT_ANNOTATED_CDS"/>
    <property type="molecule type" value="Genomic_DNA"/>
</dbReference>
<dbReference type="Gene3D" id="3.40.850.10">
    <property type="entry name" value="Kinesin motor domain"/>
    <property type="match status" value="1"/>
</dbReference>
<dbReference type="GO" id="GO:0005874">
    <property type="term" value="C:microtubule"/>
    <property type="evidence" value="ECO:0000318"/>
    <property type="project" value="GO_Central"/>
</dbReference>
<keyword evidence="5" id="KW-0175">Coiled coil</keyword>
<dbReference type="Proteomes" id="UP000005238">
    <property type="component" value="Unassembled WGS sequence"/>
</dbReference>
<dbReference type="InParanoid" id="H3G7U1"/>
<evidence type="ECO:0000259" key="8">
    <source>
        <dbReference type="PROSITE" id="PS50067"/>
    </source>
</evidence>
<dbReference type="SMART" id="SM00129">
    <property type="entry name" value="KISc"/>
    <property type="match status" value="1"/>
</dbReference>
<keyword evidence="3 6" id="KW-0547">Nucleotide-binding</keyword>
<dbReference type="InterPro" id="IPR019821">
    <property type="entry name" value="Kinesin_motor_CS"/>
</dbReference>
<evidence type="ECO:0000256" key="1">
    <source>
        <dbReference type="ARBA" id="ARBA00004496"/>
    </source>
</evidence>
<dbReference type="GO" id="GO:0008574">
    <property type="term" value="F:plus-end-directed microtubule motor activity"/>
    <property type="evidence" value="ECO:0000318"/>
    <property type="project" value="GO_Central"/>
</dbReference>